<organism evidence="1 2">
    <name type="scientific">Enterobacter ludwigii</name>
    <dbReference type="NCBI Taxonomy" id="299767"/>
    <lineage>
        <taxon>Bacteria</taxon>
        <taxon>Pseudomonadati</taxon>
        <taxon>Pseudomonadota</taxon>
        <taxon>Gammaproteobacteria</taxon>
        <taxon>Enterobacterales</taxon>
        <taxon>Enterobacteriaceae</taxon>
        <taxon>Enterobacter</taxon>
        <taxon>Enterobacter cloacae complex</taxon>
    </lineage>
</organism>
<protein>
    <submittedName>
        <fullName evidence="1">Uncharacterized protein</fullName>
    </submittedName>
</protein>
<dbReference type="EMBL" id="CP002886">
    <property type="protein sequence ID" value="AEW72805.1"/>
    <property type="molecule type" value="Genomic_DNA"/>
</dbReference>
<gene>
    <name evidence="1" type="ORF">EcWSU1_01366</name>
</gene>
<reference evidence="1 2" key="1">
    <citation type="journal article" date="2011" name="Stand. Genomic Sci.">
        <title>Complete genome of the onion pathogen Enterobacter cloacae EcWSU1.</title>
        <authorList>
            <person name="Humann J.L."/>
            <person name="Wildung M."/>
            <person name="Cheng C.H."/>
            <person name="Lee T."/>
            <person name="Stewart J.E."/>
            <person name="Drew J.C."/>
            <person name="Triplett E.W."/>
            <person name="Main D."/>
            <person name="Schroeder B.K."/>
        </authorList>
    </citation>
    <scope>NUCLEOTIDE SEQUENCE [LARGE SCALE GENOMIC DNA]</scope>
    <source>
        <strain evidence="1 2">EcWSU1</strain>
    </source>
</reference>
<evidence type="ECO:0000313" key="2">
    <source>
        <dbReference type="Proteomes" id="UP000007838"/>
    </source>
</evidence>
<dbReference type="Proteomes" id="UP000007838">
    <property type="component" value="Chromosome"/>
</dbReference>
<dbReference type="HOGENOM" id="CLU_3327511_0_0_6"/>
<sequence>MMPLTDRTVADLWLKIKTCLLTSRKTTLNSVSARAKNR</sequence>
<evidence type="ECO:0000313" key="1">
    <source>
        <dbReference type="EMBL" id="AEW72805.1"/>
    </source>
</evidence>
<dbReference type="AlphaFoldDB" id="G8LFZ6"/>
<proteinExistence type="predicted"/>
<accession>G8LFZ6</accession>
<name>G8LFZ6_9ENTR</name>
<dbReference type="KEGG" id="eec:EcWSU1_01366"/>